<feature type="domain" description="BFD-like [2Fe-2S]-binding" evidence="9">
    <location>
        <begin position="2"/>
        <end position="50"/>
    </location>
</feature>
<reference evidence="11" key="1">
    <citation type="submission" date="2019-04" db="EMBL/GenBank/DDBJ databases">
        <title>Draft genome sequence of Pseudonocardiaceae bacterium SL3-2-4.</title>
        <authorList>
            <person name="Ningsih F."/>
            <person name="Yokota A."/>
            <person name="Sakai Y."/>
            <person name="Nanatani K."/>
            <person name="Yabe S."/>
            <person name="Oetari A."/>
            <person name="Sjamsuridzal W."/>
        </authorList>
    </citation>
    <scope>NUCLEOTIDE SEQUENCE [LARGE SCALE GENOMIC DNA]</scope>
    <source>
        <strain evidence="11">SL3-2-4</strain>
    </source>
</reference>
<keyword evidence="5" id="KW-0408">Iron</keyword>
<evidence type="ECO:0000313" key="10">
    <source>
        <dbReference type="EMBL" id="GDY31501.1"/>
    </source>
</evidence>
<name>A0A4D4J4Q3_9PSEU</name>
<gene>
    <name evidence="10" type="ORF">GTS_31340</name>
</gene>
<organism evidence="10 11">
    <name type="scientific">Gandjariella thermophila</name>
    <dbReference type="NCBI Taxonomy" id="1931992"/>
    <lineage>
        <taxon>Bacteria</taxon>
        <taxon>Bacillati</taxon>
        <taxon>Actinomycetota</taxon>
        <taxon>Actinomycetes</taxon>
        <taxon>Pseudonocardiales</taxon>
        <taxon>Pseudonocardiaceae</taxon>
        <taxon>Gandjariella</taxon>
    </lineage>
</organism>
<dbReference type="Pfam" id="PF04324">
    <property type="entry name" value="Fer2_BFD"/>
    <property type="match status" value="1"/>
</dbReference>
<protein>
    <recommendedName>
        <fullName evidence="7">Bacterioferritin-associated ferredoxin</fullName>
    </recommendedName>
</protein>
<evidence type="ECO:0000259" key="9">
    <source>
        <dbReference type="Pfam" id="PF04324"/>
    </source>
</evidence>
<keyword evidence="11" id="KW-1185">Reference proteome</keyword>
<dbReference type="InterPro" id="IPR052371">
    <property type="entry name" value="BFD-associated_ferredoxin"/>
</dbReference>
<accession>A0A4D4J4Q3</accession>
<keyword evidence="4" id="KW-0249">Electron transport</keyword>
<sequence length="63" mass="6419">MYVCICAAVSEPEVRECILAGARTAEDIGDRCAAGTGCGSCVERLGMLVAEMAGEVGAPERVA</sequence>
<evidence type="ECO:0000256" key="7">
    <source>
        <dbReference type="ARBA" id="ARBA00039386"/>
    </source>
</evidence>
<keyword evidence="1" id="KW-0813">Transport</keyword>
<dbReference type="InterPro" id="IPR007419">
    <property type="entry name" value="BFD-like_2Fe2S-bd_dom"/>
</dbReference>
<keyword evidence="6" id="KW-0411">Iron-sulfur</keyword>
<dbReference type="PANTHER" id="PTHR37424:SF1">
    <property type="entry name" value="BACTERIOFERRITIN-ASSOCIATED FERREDOXIN"/>
    <property type="match status" value="1"/>
</dbReference>
<proteinExistence type="inferred from homology"/>
<evidence type="ECO:0000256" key="5">
    <source>
        <dbReference type="ARBA" id="ARBA00023004"/>
    </source>
</evidence>
<dbReference type="AlphaFoldDB" id="A0A4D4J4Q3"/>
<dbReference type="Gene3D" id="1.10.10.1100">
    <property type="entry name" value="BFD-like [2Fe-2S]-binding domain"/>
    <property type="match status" value="1"/>
</dbReference>
<evidence type="ECO:0000256" key="1">
    <source>
        <dbReference type="ARBA" id="ARBA00022448"/>
    </source>
</evidence>
<dbReference type="GO" id="GO:0046872">
    <property type="term" value="F:metal ion binding"/>
    <property type="evidence" value="ECO:0007669"/>
    <property type="project" value="UniProtKB-KW"/>
</dbReference>
<dbReference type="Proteomes" id="UP000298860">
    <property type="component" value="Unassembled WGS sequence"/>
</dbReference>
<comment type="caution">
    <text evidence="10">The sequence shown here is derived from an EMBL/GenBank/DDBJ whole genome shotgun (WGS) entry which is preliminary data.</text>
</comment>
<dbReference type="InterPro" id="IPR041854">
    <property type="entry name" value="BFD-like_2Fe2S-bd_dom_sf"/>
</dbReference>
<dbReference type="EMBL" id="BJFL01000015">
    <property type="protein sequence ID" value="GDY31501.1"/>
    <property type="molecule type" value="Genomic_DNA"/>
</dbReference>
<evidence type="ECO:0000256" key="4">
    <source>
        <dbReference type="ARBA" id="ARBA00022982"/>
    </source>
</evidence>
<evidence type="ECO:0000256" key="2">
    <source>
        <dbReference type="ARBA" id="ARBA00022714"/>
    </source>
</evidence>
<dbReference type="RefSeq" id="WP_137814584.1">
    <property type="nucleotide sequence ID" value="NZ_BJFL01000015.1"/>
</dbReference>
<dbReference type="PANTHER" id="PTHR37424">
    <property type="entry name" value="BACTERIOFERRITIN-ASSOCIATED FERREDOXIN"/>
    <property type="match status" value="1"/>
</dbReference>
<evidence type="ECO:0000313" key="11">
    <source>
        <dbReference type="Proteomes" id="UP000298860"/>
    </source>
</evidence>
<evidence type="ECO:0000256" key="6">
    <source>
        <dbReference type="ARBA" id="ARBA00023014"/>
    </source>
</evidence>
<evidence type="ECO:0000256" key="3">
    <source>
        <dbReference type="ARBA" id="ARBA00022723"/>
    </source>
</evidence>
<evidence type="ECO:0000256" key="8">
    <source>
        <dbReference type="ARBA" id="ARBA00046332"/>
    </source>
</evidence>
<keyword evidence="2" id="KW-0001">2Fe-2S</keyword>
<dbReference type="GO" id="GO:0051537">
    <property type="term" value="F:2 iron, 2 sulfur cluster binding"/>
    <property type="evidence" value="ECO:0007669"/>
    <property type="project" value="UniProtKB-KW"/>
</dbReference>
<dbReference type="OrthoDB" id="9815350at2"/>
<comment type="similarity">
    <text evidence="8">Belongs to the Bfd family.</text>
</comment>
<keyword evidence="3" id="KW-0479">Metal-binding</keyword>